<dbReference type="AlphaFoldDB" id="A0A1G5RSV3"/>
<evidence type="ECO:0000313" key="2">
    <source>
        <dbReference type="Proteomes" id="UP000199208"/>
    </source>
</evidence>
<dbReference type="Gene3D" id="3.40.50.10320">
    <property type="entry name" value="LmbE-like"/>
    <property type="match status" value="1"/>
</dbReference>
<dbReference type="OrthoDB" id="9815144at2"/>
<dbReference type="SUPFAM" id="SSF102588">
    <property type="entry name" value="LmbE-like"/>
    <property type="match status" value="1"/>
</dbReference>
<dbReference type="GO" id="GO:0016811">
    <property type="term" value="F:hydrolase activity, acting on carbon-nitrogen (but not peptide) bonds, in linear amides"/>
    <property type="evidence" value="ECO:0007669"/>
    <property type="project" value="TreeGrafter"/>
</dbReference>
<proteinExistence type="predicted"/>
<sequence length="244" mass="27383">MNRAVGIFAHPDDEAIIIGGTLIQLAEMGWETHLICATKGEASTAYDREYVKKEDLGPVREQELLKAAEILGVKEVQFLDYLDATLVNQDEAEAVAKLSERLNALQPELIYTFEVNGISHHPDHKTIHQWVMKLLKEGRLNYEPQAVYLATVDNRAGRLKNGKLMGSPIEEITTIIEIERVAAQKAKAILAHRTQLNMLVNNGLIVDGALQRNHRHEYFIKLDGKGQAVQLAEKETQLPEVHKP</sequence>
<dbReference type="EMBL" id="FMWL01000002">
    <property type="protein sequence ID" value="SCZ77174.1"/>
    <property type="molecule type" value="Genomic_DNA"/>
</dbReference>
<dbReference type="Proteomes" id="UP000199208">
    <property type="component" value="Unassembled WGS sequence"/>
</dbReference>
<dbReference type="Pfam" id="PF02585">
    <property type="entry name" value="PIG-L"/>
    <property type="match status" value="1"/>
</dbReference>
<keyword evidence="2" id="KW-1185">Reference proteome</keyword>
<dbReference type="InterPro" id="IPR003737">
    <property type="entry name" value="GlcNAc_PI_deacetylase-related"/>
</dbReference>
<dbReference type="PANTHER" id="PTHR12993:SF11">
    <property type="entry name" value="N-ACETYLGLUCOSAMINYL-PHOSPHATIDYLINOSITOL DE-N-ACETYLASE"/>
    <property type="match status" value="1"/>
</dbReference>
<accession>A0A1G5RSV3</accession>
<evidence type="ECO:0000313" key="1">
    <source>
        <dbReference type="EMBL" id="SCZ77174.1"/>
    </source>
</evidence>
<protein>
    <submittedName>
        <fullName evidence="1">N-acetylglucosaminyl deacetylase, LmbE family</fullName>
    </submittedName>
</protein>
<gene>
    <name evidence="1" type="ORF">SAMN03080599_00619</name>
</gene>
<dbReference type="STRING" id="1120920.SAMN03080599_00619"/>
<dbReference type="InterPro" id="IPR024078">
    <property type="entry name" value="LmbE-like_dom_sf"/>
</dbReference>
<name>A0A1G5RSV3_9FIRM</name>
<reference evidence="1 2" key="1">
    <citation type="submission" date="2016-10" db="EMBL/GenBank/DDBJ databases">
        <authorList>
            <person name="de Groot N.N."/>
        </authorList>
    </citation>
    <scope>NUCLEOTIDE SEQUENCE [LARGE SCALE GENOMIC DNA]</scope>
    <source>
        <strain evidence="1 2">DSM 2784</strain>
    </source>
</reference>
<dbReference type="PANTHER" id="PTHR12993">
    <property type="entry name" value="N-ACETYLGLUCOSAMINYL-PHOSPHATIDYLINOSITOL DE-N-ACETYLASE-RELATED"/>
    <property type="match status" value="1"/>
</dbReference>
<dbReference type="RefSeq" id="WP_092589412.1">
    <property type="nucleotide sequence ID" value="NZ_FMWL01000002.1"/>
</dbReference>
<organism evidence="1 2">
    <name type="scientific">Acidaminobacter hydrogenoformans DSM 2784</name>
    <dbReference type="NCBI Taxonomy" id="1120920"/>
    <lineage>
        <taxon>Bacteria</taxon>
        <taxon>Bacillati</taxon>
        <taxon>Bacillota</taxon>
        <taxon>Clostridia</taxon>
        <taxon>Peptostreptococcales</taxon>
        <taxon>Acidaminobacteraceae</taxon>
        <taxon>Acidaminobacter</taxon>
    </lineage>
</organism>